<organism evidence="2 3">
    <name type="scientific">Candidatus Accumulibacter phosphatis</name>
    <dbReference type="NCBI Taxonomy" id="327160"/>
    <lineage>
        <taxon>Bacteria</taxon>
        <taxon>Pseudomonadati</taxon>
        <taxon>Pseudomonadota</taxon>
        <taxon>Betaproteobacteria</taxon>
        <taxon>Candidatus Accumulibacter</taxon>
    </lineage>
</organism>
<dbReference type="Proteomes" id="UP000342300">
    <property type="component" value="Unassembled WGS sequence"/>
</dbReference>
<evidence type="ECO:0000256" key="1">
    <source>
        <dbReference type="SAM" id="Phobius"/>
    </source>
</evidence>
<accession>A0A6A7RX64</accession>
<feature type="transmembrane region" description="Helical" evidence="1">
    <location>
        <begin position="55"/>
        <end position="75"/>
    </location>
</feature>
<feature type="transmembrane region" description="Helical" evidence="1">
    <location>
        <begin position="14"/>
        <end position="34"/>
    </location>
</feature>
<gene>
    <name evidence="2" type="ORF">CRU78_16350</name>
</gene>
<keyword evidence="1" id="KW-0812">Transmembrane</keyword>
<proteinExistence type="predicted"/>
<evidence type="ECO:0000313" key="3">
    <source>
        <dbReference type="Proteomes" id="UP000342300"/>
    </source>
</evidence>
<comment type="caution">
    <text evidence="2">The sequence shown here is derived from an EMBL/GenBank/DDBJ whole genome shotgun (WGS) entry which is preliminary data.</text>
</comment>
<sequence length="322" mass="35574">AIGVESRPAWLTSVVGGLGAWGALLAFVLAPWVLRARPVYALGRWLARAYREKSFSDLGYLFAAYWFVVLAASALPALQAVGSLGLTQLLPWLWLPLAWGVLPRWRARARPSACSPFAPPTLLVLRVFQRDAQVERLFDRVVERWRLSGNTLLIAGTDLISRTLDADDLFTFLNGQLAGRFIASAAEIPARMAGLDLRPDPDGRYRINECYCFDSTWQPALRALVQASDVVLMDLRGFRPENQGCRFELRVLAAAPQLQRVLLLHDGETARDAAEADFADAPADRFIWLQVGQLNSRKTGEVLAALFGAAPPPLSRRSVPAR</sequence>
<name>A0A6A7RX64_9PROT</name>
<reference evidence="2 3" key="1">
    <citation type="submission" date="2017-09" db="EMBL/GenBank/DDBJ databases">
        <title>Metagenomic Analysis Reveals Denitrifying Candidatus Accumulibacter and Flanking Population as a Source of N2O.</title>
        <authorList>
            <person name="Gao H."/>
            <person name="Mao Y."/>
            <person name="Zhao X."/>
            <person name="Liu W.-T."/>
            <person name="Zhang T."/>
            <person name="Wells G."/>
        </authorList>
    </citation>
    <scope>NUCLEOTIDE SEQUENCE [LARGE SCALE GENOMIC DNA]</scope>
    <source>
        <strain evidence="2">CANDO_2_IC</strain>
    </source>
</reference>
<dbReference type="EMBL" id="PDHS01000419">
    <property type="protein sequence ID" value="MQM31989.1"/>
    <property type="molecule type" value="Genomic_DNA"/>
</dbReference>
<protein>
    <submittedName>
        <fullName evidence="2">Uncharacterized protein</fullName>
    </submittedName>
</protein>
<feature type="non-terminal residue" evidence="2">
    <location>
        <position position="1"/>
    </location>
</feature>
<evidence type="ECO:0000313" key="2">
    <source>
        <dbReference type="EMBL" id="MQM31989.1"/>
    </source>
</evidence>
<keyword evidence="1" id="KW-0472">Membrane</keyword>
<keyword evidence="1" id="KW-1133">Transmembrane helix</keyword>
<dbReference type="AlphaFoldDB" id="A0A6A7RX64"/>